<dbReference type="EMBL" id="KN847478">
    <property type="protein sequence ID" value="KIX05147.1"/>
    <property type="molecule type" value="Genomic_DNA"/>
</dbReference>
<evidence type="ECO:0000313" key="3">
    <source>
        <dbReference type="Proteomes" id="UP000053617"/>
    </source>
</evidence>
<keyword evidence="3" id="KW-1185">Reference proteome</keyword>
<feature type="region of interest" description="Disordered" evidence="1">
    <location>
        <begin position="68"/>
        <end position="110"/>
    </location>
</feature>
<dbReference type="VEuPathDB" id="FungiDB:Z518_06019"/>
<evidence type="ECO:0000313" key="2">
    <source>
        <dbReference type="EMBL" id="KIX05147.1"/>
    </source>
</evidence>
<accession>A0A0D2FSP5</accession>
<dbReference type="GeneID" id="25294090"/>
<dbReference type="AlphaFoldDB" id="A0A0D2FSP5"/>
<dbReference type="RefSeq" id="XP_013272283.1">
    <property type="nucleotide sequence ID" value="XM_013416829.1"/>
</dbReference>
<gene>
    <name evidence="2" type="ORF">Z518_06019</name>
</gene>
<dbReference type="Proteomes" id="UP000053617">
    <property type="component" value="Unassembled WGS sequence"/>
</dbReference>
<dbReference type="HOGENOM" id="CLU_2172469_0_0_1"/>
<protein>
    <submittedName>
        <fullName evidence="2">Rhinocladiella mackenziei CBS 650.93 unplaced genomic scaffold supercont1.4, whole genome shotgun sequence</fullName>
    </submittedName>
</protein>
<proteinExistence type="predicted"/>
<organism evidence="2 3">
    <name type="scientific">Rhinocladiella mackenziei CBS 650.93</name>
    <dbReference type="NCBI Taxonomy" id="1442369"/>
    <lineage>
        <taxon>Eukaryota</taxon>
        <taxon>Fungi</taxon>
        <taxon>Dikarya</taxon>
        <taxon>Ascomycota</taxon>
        <taxon>Pezizomycotina</taxon>
        <taxon>Eurotiomycetes</taxon>
        <taxon>Chaetothyriomycetidae</taxon>
        <taxon>Chaetothyriales</taxon>
        <taxon>Herpotrichiellaceae</taxon>
        <taxon>Rhinocladiella</taxon>
    </lineage>
</organism>
<reference evidence="2 3" key="1">
    <citation type="submission" date="2015-01" db="EMBL/GenBank/DDBJ databases">
        <title>The Genome Sequence of Rhinocladiella mackenzie CBS 650.93.</title>
        <authorList>
            <consortium name="The Broad Institute Genomics Platform"/>
            <person name="Cuomo C."/>
            <person name="de Hoog S."/>
            <person name="Gorbushina A."/>
            <person name="Stielow B."/>
            <person name="Teixiera M."/>
            <person name="Abouelleil A."/>
            <person name="Chapman S.B."/>
            <person name="Priest M."/>
            <person name="Young S.K."/>
            <person name="Wortman J."/>
            <person name="Nusbaum C."/>
            <person name="Birren B."/>
        </authorList>
    </citation>
    <scope>NUCLEOTIDE SEQUENCE [LARGE SCALE GENOMIC DNA]</scope>
    <source>
        <strain evidence="2 3">CBS 650.93</strain>
    </source>
</reference>
<evidence type="ECO:0000256" key="1">
    <source>
        <dbReference type="SAM" id="MobiDB-lite"/>
    </source>
</evidence>
<name>A0A0D2FSP5_9EURO</name>
<sequence length="110" mass="12270">MRVFVPLQLHNLLTFASELDERTSWTRERAQLLDSALNTVELNELVTLVESTRWDNTPVMVQLTEPANADDSLAARPASCARKKRRINPSPPGSSKDYGFHNGFIGHGHG</sequence>